<dbReference type="Gene3D" id="3.30.1380.20">
    <property type="entry name" value="Trafficking protein particle complex subunit 3"/>
    <property type="match status" value="1"/>
</dbReference>
<accession>M7NF93</accession>
<proteinExistence type="inferred from homology"/>
<dbReference type="Proteomes" id="UP000011919">
    <property type="component" value="Unassembled WGS sequence"/>
</dbReference>
<dbReference type="eggNOG" id="COG1719">
    <property type="taxonomic scope" value="Bacteria"/>
</dbReference>
<dbReference type="Pfam" id="PF13556">
    <property type="entry name" value="HTH_30"/>
    <property type="match status" value="1"/>
</dbReference>
<name>M7NF93_9BACL</name>
<gene>
    <name evidence="3" type="ORF">C772_00863</name>
</gene>
<evidence type="ECO:0000313" key="4">
    <source>
        <dbReference type="Proteomes" id="UP000011919"/>
    </source>
</evidence>
<evidence type="ECO:0000259" key="2">
    <source>
        <dbReference type="SMART" id="SM00989"/>
    </source>
</evidence>
<dbReference type="PANTHER" id="PTHR33744">
    <property type="entry name" value="CARBOHYDRATE DIACID REGULATOR"/>
    <property type="match status" value="1"/>
</dbReference>
<dbReference type="InterPro" id="IPR004096">
    <property type="entry name" value="V4R"/>
</dbReference>
<dbReference type="InterPro" id="IPR041522">
    <property type="entry name" value="CdaR_GGDEF"/>
</dbReference>
<feature type="domain" description="4-vinyl reductase 4VR" evidence="2">
    <location>
        <begin position="119"/>
        <end position="181"/>
    </location>
</feature>
<dbReference type="InterPro" id="IPR010523">
    <property type="entry name" value="XylR_N"/>
</dbReference>
<protein>
    <submittedName>
        <fullName evidence="3">Carbohydrate diacid transcriptional activator CdaR</fullName>
    </submittedName>
</protein>
<comment type="caution">
    <text evidence="3">The sequence shown here is derived from an EMBL/GenBank/DDBJ whole genome shotgun (WGS) entry which is preliminary data.</text>
</comment>
<dbReference type="InterPro" id="IPR025736">
    <property type="entry name" value="PucR_C-HTH_dom"/>
</dbReference>
<dbReference type="Gene3D" id="1.10.10.2840">
    <property type="entry name" value="PucR C-terminal helix-turn-helix domain"/>
    <property type="match status" value="1"/>
</dbReference>
<dbReference type="Pfam" id="PF06505">
    <property type="entry name" value="XylR_N"/>
    <property type="match status" value="1"/>
</dbReference>
<comment type="similarity">
    <text evidence="1">Belongs to the CdaR family.</text>
</comment>
<dbReference type="PATRIC" id="fig|1235279.3.peg.876"/>
<dbReference type="Pfam" id="PF17853">
    <property type="entry name" value="GGDEF_2"/>
    <property type="match status" value="1"/>
</dbReference>
<dbReference type="Pfam" id="PF02830">
    <property type="entry name" value="V4R"/>
    <property type="match status" value="1"/>
</dbReference>
<dbReference type="InterPro" id="IPR051448">
    <property type="entry name" value="CdaR-like_regulators"/>
</dbReference>
<dbReference type="eggNOG" id="COG3835">
    <property type="taxonomic scope" value="Bacteria"/>
</dbReference>
<evidence type="ECO:0000313" key="3">
    <source>
        <dbReference type="EMBL" id="EMR07218.1"/>
    </source>
</evidence>
<reference evidence="3 4" key="1">
    <citation type="journal article" date="2013" name="Genome Announc.">
        <title>Draft Genome Sequence of Bhargavaea cecembensis Strain DSE10T, Isolated from a Deep-Sea Sediment Sample Collected at a Depth of 5,904 m from the Chagos-Laccadive Ridge System in the Indian Ocean.</title>
        <authorList>
            <person name="Shivaji S."/>
            <person name="Ara S."/>
            <person name="Begum Z."/>
            <person name="Ruth M."/>
            <person name="Singh A."/>
            <person name="Kumar Pinnaka A."/>
        </authorList>
    </citation>
    <scope>NUCLEOTIDE SEQUENCE [LARGE SCALE GENOMIC DNA]</scope>
    <source>
        <strain evidence="3 4">DSE10</strain>
    </source>
</reference>
<organism evidence="3 4">
    <name type="scientific">Bhargavaea cecembensis DSE10</name>
    <dbReference type="NCBI Taxonomy" id="1235279"/>
    <lineage>
        <taxon>Bacteria</taxon>
        <taxon>Bacillati</taxon>
        <taxon>Bacillota</taxon>
        <taxon>Bacilli</taxon>
        <taxon>Bacillales</taxon>
        <taxon>Caryophanaceae</taxon>
        <taxon>Bhargavaea</taxon>
    </lineage>
</organism>
<dbReference type="PANTHER" id="PTHR33744:SF1">
    <property type="entry name" value="DNA-BINDING TRANSCRIPTIONAL ACTIVATOR ADER"/>
    <property type="match status" value="1"/>
</dbReference>
<keyword evidence="4" id="KW-1185">Reference proteome</keyword>
<dbReference type="InterPro" id="IPR042070">
    <property type="entry name" value="PucR_C-HTH_sf"/>
</dbReference>
<dbReference type="EMBL" id="AOFT01000003">
    <property type="protein sequence ID" value="EMR07218.1"/>
    <property type="molecule type" value="Genomic_DNA"/>
</dbReference>
<evidence type="ECO:0000256" key="1">
    <source>
        <dbReference type="ARBA" id="ARBA00006754"/>
    </source>
</evidence>
<dbReference type="SMART" id="SM00989">
    <property type="entry name" value="V4R"/>
    <property type="match status" value="1"/>
</dbReference>
<dbReference type="AlphaFoldDB" id="M7NF93"/>
<sequence>MKMMANKAKLRDVFELPTEQTMKIFHDRLISIPVTALSALKRELVASIGEDRTKGVFIRYGWHTGVSEGEKVRNFEWKDETELVEAGPKFHVIHGYLDEVIVDDIRFDEDGHVDYIKALWSKSYEADEYKQTNRLSDEPVCHTLCGYASGYLSTALQKPILVKETKCEAMGHERCEIVCMPVEKWDEEDRNEHRYYQSSSMIKELDEVTAKLKTERDYLTKAHGIHKELIEQLLSTQELQKITDLLCEKAGLPTFIEDEKHRIIASSGDIDLNLDLKTLGTDTTCFTRLSHGRGILRTPILFENEIKGFCSFLYHNGQEPTELERMIIDQASLTSSIILMNENIKLQTEQNIRRSFLSDILDEKMDKEELYQVARYLELDLESDYWMLTLERNIDQTDLSSEVEISEKLFRHLNLFLKERGINAIVSHRSGNILIVIDYSSCLNCFADRTTFINKLLKHCEKRFKGLSFYVGASSVADSLEELPVLYSETLTALNAKSDDKWILYYEELGVESILFQISNEKTLDRFVNNQLGVLLEEDKSLELITTLRDYIENGMNINATAKAISMSISGLRYRLGKISELLDVELDDTKRLFSVYMALNVLKAKGKI</sequence>
<dbReference type="OrthoDB" id="154713at2"/>
<dbReference type="InterPro" id="IPR024096">
    <property type="entry name" value="NO_sig/Golgi_transp_ligand-bd"/>
</dbReference>
<dbReference type="SUPFAM" id="SSF111126">
    <property type="entry name" value="Ligand-binding domain in the NO signalling and Golgi transport"/>
    <property type="match status" value="1"/>
</dbReference>
<dbReference type="STRING" id="1235279.C772_00863"/>